<feature type="compositionally biased region" description="Gly residues" evidence="1">
    <location>
        <begin position="788"/>
        <end position="799"/>
    </location>
</feature>
<feature type="compositionally biased region" description="Low complexity" evidence="1">
    <location>
        <begin position="338"/>
        <end position="349"/>
    </location>
</feature>
<feature type="compositionally biased region" description="Polar residues" evidence="1">
    <location>
        <begin position="622"/>
        <end position="631"/>
    </location>
</feature>
<feature type="compositionally biased region" description="Low complexity" evidence="1">
    <location>
        <begin position="800"/>
        <end position="826"/>
    </location>
</feature>
<feature type="compositionally biased region" description="Low complexity" evidence="1">
    <location>
        <begin position="756"/>
        <end position="765"/>
    </location>
</feature>
<feature type="compositionally biased region" description="Low complexity" evidence="1">
    <location>
        <begin position="700"/>
        <end position="712"/>
    </location>
</feature>
<name>A0A1H0QDE5_9ACTN</name>
<gene>
    <name evidence="3" type="ORF">SAMN04487905_102163</name>
</gene>
<evidence type="ECO:0000256" key="1">
    <source>
        <dbReference type="SAM" id="MobiDB-lite"/>
    </source>
</evidence>
<feature type="compositionally biased region" description="Acidic residues" evidence="1">
    <location>
        <begin position="308"/>
        <end position="318"/>
    </location>
</feature>
<feature type="compositionally biased region" description="Low complexity" evidence="1">
    <location>
        <begin position="721"/>
        <end position="740"/>
    </location>
</feature>
<dbReference type="OrthoDB" id="275232at2"/>
<feature type="region of interest" description="Disordered" evidence="1">
    <location>
        <begin position="144"/>
        <end position="183"/>
    </location>
</feature>
<sequence length="944" mass="101170">MSRPTAISPEEQEQIARRIGVLLLQEAPEDWQQITVEYRATGEYHDLLAEVTSQDGTSRPWEPPEELNGIFGHLREGMYRPDVGTWLSALYTVERPSSYRIDINFDEEPQWSQPLPAEAYVEELNRYPRSEDNIPEWMSARLGRTPETGAAPDERQVPPNTAEHPAPPSPTVSAADPGEESGERPGLIVARVFDDEDEQGRPLVHGRPPLAPQEAEPLRRYLENAPVVLAAEHHTPDRLDPNRSEAIPDSWHSDGSWVWPTAVPYYLSQYGVPPQPELLQHVRSNGFNVADLDPAVREAAEEAARDAEEAEEERELDNDEQRPDQQAQWWEGADDHPTTTTEVVTAAPASDPVPPGAHFDGQPVHGEGAGPYDHPVLEERTNGASVAPVPEPPAEGTPLDSEDSPEPRNDEAGPDDEEQRWETSSPDEVVTATRHDLGDELEEDPAIIFGQFRQRLDELGLDTNDYRLGERSESVWSLFDEAADWVVAPPAGDGEPIRFARPEQACAYLLGSLLLNEPGEQRVAASSQPDLRSTPEPTAPDPREEQRLTDSPSDSEELLPTEEAPSEPSTAPEPEPQRADASPLGDLPRRTPGAEGGSSPSQDGNFLFTATEARPEHDEPGSTPSEENPTPESVPGPADAAPPQPAPEDSPLRTGETPVVEDTPGATPPPGQMPPPLPKRPGSSDQPEQPGPAPQPDTSGQGPAAQPEQPQQPTGPPPGTQPAAGAQPPQTAPGQEGQHPGPVPPGGAPPPPAAPNPQARPQQPGVPGGPMGQPAPGQPGPGQQPGQVPGGYAPGGQPAGGQPQAPPNGQIPGGQPQAGPTGADQPIQPLRGEPPLTLYRNRQNTVLQPGAELDRFGDPDGNVMYAIRTPYNQRSLPPQWAGRNYFAYRVQRPVQVLSGTAVPWFEQPGGGTAYVLPASVNELLGDGTLVALPGDEAPRPPMEG</sequence>
<feature type="region of interest" description="Disordered" evidence="1">
    <location>
        <begin position="298"/>
        <end position="442"/>
    </location>
</feature>
<dbReference type="PANTHER" id="PTHR42059:SF1">
    <property type="entry name" value="TNT DOMAIN-CONTAINING PROTEIN"/>
    <property type="match status" value="1"/>
</dbReference>
<dbReference type="GO" id="GO:0050135">
    <property type="term" value="F:NADP+ nucleosidase activity"/>
    <property type="evidence" value="ECO:0007669"/>
    <property type="project" value="InterPro"/>
</dbReference>
<feature type="compositionally biased region" description="Basic and acidic residues" evidence="1">
    <location>
        <begin position="298"/>
        <end position="307"/>
    </location>
</feature>
<dbReference type="RefSeq" id="WP_092597675.1">
    <property type="nucleotide sequence ID" value="NZ_FNJR01000002.1"/>
</dbReference>
<organism evidence="3 4">
    <name type="scientific">Actinopolyspora xinjiangensis</name>
    <dbReference type="NCBI Taxonomy" id="405564"/>
    <lineage>
        <taxon>Bacteria</taxon>
        <taxon>Bacillati</taxon>
        <taxon>Actinomycetota</taxon>
        <taxon>Actinomycetes</taxon>
        <taxon>Actinopolysporales</taxon>
        <taxon>Actinopolysporaceae</taxon>
        <taxon>Actinopolyspora</taxon>
    </lineage>
</organism>
<protein>
    <recommendedName>
        <fullName evidence="2">TNT domain-containing protein</fullName>
    </recommendedName>
</protein>
<dbReference type="InterPro" id="IPR053024">
    <property type="entry name" value="Fungal_surface_NADase"/>
</dbReference>
<dbReference type="InterPro" id="IPR036170">
    <property type="entry name" value="YezG-like_sf"/>
</dbReference>
<evidence type="ECO:0000259" key="2">
    <source>
        <dbReference type="Pfam" id="PF14021"/>
    </source>
</evidence>
<dbReference type="Proteomes" id="UP000199497">
    <property type="component" value="Unassembled WGS sequence"/>
</dbReference>
<keyword evidence="4" id="KW-1185">Reference proteome</keyword>
<reference evidence="4" key="1">
    <citation type="submission" date="2016-10" db="EMBL/GenBank/DDBJ databases">
        <authorList>
            <person name="Varghese N."/>
            <person name="Submissions S."/>
        </authorList>
    </citation>
    <scope>NUCLEOTIDE SEQUENCE [LARGE SCALE GENOMIC DNA]</scope>
    <source>
        <strain evidence="4">DSM 46732</strain>
    </source>
</reference>
<feature type="compositionally biased region" description="Low complexity" evidence="1">
    <location>
        <begin position="561"/>
        <end position="572"/>
    </location>
</feature>
<evidence type="ECO:0000313" key="3">
    <source>
        <dbReference type="EMBL" id="SDP14708.1"/>
    </source>
</evidence>
<proteinExistence type="predicted"/>
<dbReference type="Pfam" id="PF14021">
    <property type="entry name" value="TNT"/>
    <property type="match status" value="1"/>
</dbReference>
<feature type="region of interest" description="Disordered" evidence="1">
    <location>
        <begin position="520"/>
        <end position="838"/>
    </location>
</feature>
<evidence type="ECO:0000313" key="4">
    <source>
        <dbReference type="Proteomes" id="UP000199497"/>
    </source>
</evidence>
<feature type="domain" description="TNT" evidence="2">
    <location>
        <begin position="847"/>
        <end position="930"/>
    </location>
</feature>
<feature type="compositionally biased region" description="Pro residues" evidence="1">
    <location>
        <begin position="666"/>
        <end position="679"/>
    </location>
</feature>
<feature type="compositionally biased region" description="Pro residues" evidence="1">
    <location>
        <begin position="741"/>
        <end position="755"/>
    </location>
</feature>
<dbReference type="SUPFAM" id="SSF160424">
    <property type="entry name" value="BH3703-like"/>
    <property type="match status" value="1"/>
</dbReference>
<accession>A0A1H0QDE5</accession>
<dbReference type="PANTHER" id="PTHR42059">
    <property type="entry name" value="TNT DOMAIN-CONTAINING PROTEIN"/>
    <property type="match status" value="1"/>
</dbReference>
<dbReference type="STRING" id="405564.SAMN04487905_102163"/>
<dbReference type="AlphaFoldDB" id="A0A1H0QDE5"/>
<dbReference type="EMBL" id="FNJR01000002">
    <property type="protein sequence ID" value="SDP14708.1"/>
    <property type="molecule type" value="Genomic_DNA"/>
</dbReference>
<dbReference type="InterPro" id="IPR025331">
    <property type="entry name" value="TNT"/>
</dbReference>